<dbReference type="EMBL" id="JAVIJP010000030">
    <property type="protein sequence ID" value="KAL3633249.1"/>
    <property type="molecule type" value="Genomic_DNA"/>
</dbReference>
<name>A0ABD3CVU3_9LAMI</name>
<dbReference type="Proteomes" id="UP001632038">
    <property type="component" value="Unassembled WGS sequence"/>
</dbReference>
<organism evidence="1 2">
    <name type="scientific">Castilleja foliolosa</name>
    <dbReference type="NCBI Taxonomy" id="1961234"/>
    <lineage>
        <taxon>Eukaryota</taxon>
        <taxon>Viridiplantae</taxon>
        <taxon>Streptophyta</taxon>
        <taxon>Embryophyta</taxon>
        <taxon>Tracheophyta</taxon>
        <taxon>Spermatophyta</taxon>
        <taxon>Magnoliopsida</taxon>
        <taxon>eudicotyledons</taxon>
        <taxon>Gunneridae</taxon>
        <taxon>Pentapetalae</taxon>
        <taxon>asterids</taxon>
        <taxon>lamiids</taxon>
        <taxon>Lamiales</taxon>
        <taxon>Orobanchaceae</taxon>
        <taxon>Pedicularideae</taxon>
        <taxon>Castillejinae</taxon>
        <taxon>Castilleja</taxon>
    </lineage>
</organism>
<comment type="caution">
    <text evidence="1">The sequence shown here is derived from an EMBL/GenBank/DDBJ whole genome shotgun (WGS) entry which is preliminary data.</text>
</comment>
<protein>
    <submittedName>
        <fullName evidence="1">Uncharacterized protein</fullName>
    </submittedName>
</protein>
<evidence type="ECO:0000313" key="1">
    <source>
        <dbReference type="EMBL" id="KAL3633249.1"/>
    </source>
</evidence>
<reference evidence="2" key="1">
    <citation type="journal article" date="2024" name="IScience">
        <title>Strigolactones Initiate the Formation of Haustorium-like Structures in Castilleja.</title>
        <authorList>
            <person name="Buerger M."/>
            <person name="Peterson D."/>
            <person name="Chory J."/>
        </authorList>
    </citation>
    <scope>NUCLEOTIDE SEQUENCE [LARGE SCALE GENOMIC DNA]</scope>
</reference>
<keyword evidence="2" id="KW-1185">Reference proteome</keyword>
<sequence length="167" mass="18104">MAFNWLEHIDLTFDEETPVPVVASFLPSRIPSELLEGDSSPSGKKESLLEGPCVAKPEPISAYCTGSSVDGFTEAPIANQSGVVTAMVASSSIPRSFCRACDRPHREPSLKRPRTTSPILVTPGISSCLLFIGKLEDLFKNVVSSEDFDSFGTLAPDDRRERFNILG</sequence>
<evidence type="ECO:0000313" key="2">
    <source>
        <dbReference type="Proteomes" id="UP001632038"/>
    </source>
</evidence>
<dbReference type="AlphaFoldDB" id="A0ABD3CVU3"/>
<gene>
    <name evidence="1" type="ORF">CASFOL_022776</name>
</gene>
<accession>A0ABD3CVU3</accession>
<proteinExistence type="predicted"/>